<dbReference type="OrthoDB" id="3055922at2759"/>
<accession>A0A0C3BU79</accession>
<dbReference type="HOGENOM" id="CLU_950133_0_0_1"/>
<protein>
    <recommendedName>
        <fullName evidence="2">Ubiquitin-like domain-containing protein</fullName>
    </recommendedName>
</protein>
<keyword evidence="4" id="KW-1185">Reference proteome</keyword>
<dbReference type="InterPro" id="IPR054464">
    <property type="entry name" value="ULD_fung"/>
</dbReference>
<feature type="domain" description="Ubiquitin-like" evidence="2">
    <location>
        <begin position="29"/>
        <end position="109"/>
    </location>
</feature>
<evidence type="ECO:0000259" key="2">
    <source>
        <dbReference type="Pfam" id="PF22893"/>
    </source>
</evidence>
<reference evidence="3 4" key="1">
    <citation type="submission" date="2014-04" db="EMBL/GenBank/DDBJ databases">
        <authorList>
            <consortium name="DOE Joint Genome Institute"/>
            <person name="Kuo A."/>
            <person name="Gay G."/>
            <person name="Dore J."/>
            <person name="Kohler A."/>
            <person name="Nagy L.G."/>
            <person name="Floudas D."/>
            <person name="Copeland A."/>
            <person name="Barry K.W."/>
            <person name="Cichocki N."/>
            <person name="Veneault-Fourrey C."/>
            <person name="LaButti K."/>
            <person name="Lindquist E.A."/>
            <person name="Lipzen A."/>
            <person name="Lundell T."/>
            <person name="Morin E."/>
            <person name="Murat C."/>
            <person name="Sun H."/>
            <person name="Tunlid A."/>
            <person name="Henrissat B."/>
            <person name="Grigoriev I.V."/>
            <person name="Hibbett D.S."/>
            <person name="Martin F."/>
            <person name="Nordberg H.P."/>
            <person name="Cantor M.N."/>
            <person name="Hua S.X."/>
        </authorList>
    </citation>
    <scope>NUCLEOTIDE SEQUENCE [LARGE SCALE GENOMIC DNA]</scope>
    <source>
        <strain evidence="4">h7</strain>
    </source>
</reference>
<dbReference type="EMBL" id="KN831841">
    <property type="protein sequence ID" value="KIM34936.1"/>
    <property type="molecule type" value="Genomic_DNA"/>
</dbReference>
<dbReference type="Pfam" id="PF22893">
    <property type="entry name" value="ULD_2"/>
    <property type="match status" value="1"/>
</dbReference>
<organism evidence="3 4">
    <name type="scientific">Hebeloma cylindrosporum</name>
    <dbReference type="NCBI Taxonomy" id="76867"/>
    <lineage>
        <taxon>Eukaryota</taxon>
        <taxon>Fungi</taxon>
        <taxon>Dikarya</taxon>
        <taxon>Basidiomycota</taxon>
        <taxon>Agaricomycotina</taxon>
        <taxon>Agaricomycetes</taxon>
        <taxon>Agaricomycetidae</taxon>
        <taxon>Agaricales</taxon>
        <taxon>Agaricineae</taxon>
        <taxon>Hymenogastraceae</taxon>
        <taxon>Hebeloma</taxon>
    </lineage>
</organism>
<dbReference type="Proteomes" id="UP000053424">
    <property type="component" value="Unassembled WGS sequence"/>
</dbReference>
<sequence length="293" mass="32994">MRIEGCVRGPLPAILDEGTWLPTRSMKNGMVFVMDTTGHGFKVLVNQCRSRQHFAHVLEGYFGNSHKGRVLRDFIAGGAYDLYTTEQTQLEAYRWSGVPSGTRVVMTIDFEQPRNAGEYKCPQCNARNKQRKVNTHGWVECAGCPGWFRITDGDEERLNVDHSSMPDLAGNGIHMDLLLTFDLRQESVPSPAQPAWRAVDPTQRGRPVARTPEPQKLKSVRNPYPSDRDTWTLDPNAVVNPSSSPELQSETFPWWYGKPEFFQPSPARQAAQQCFVVILSYQNIIKSLISSGP</sequence>
<proteinExistence type="predicted"/>
<gene>
    <name evidence="3" type="ORF">M413DRAFT_380175</name>
</gene>
<name>A0A0C3BU79_HEBCY</name>
<reference evidence="4" key="2">
    <citation type="submission" date="2015-01" db="EMBL/GenBank/DDBJ databases">
        <title>Evolutionary Origins and Diversification of the Mycorrhizal Mutualists.</title>
        <authorList>
            <consortium name="DOE Joint Genome Institute"/>
            <consortium name="Mycorrhizal Genomics Consortium"/>
            <person name="Kohler A."/>
            <person name="Kuo A."/>
            <person name="Nagy L.G."/>
            <person name="Floudas D."/>
            <person name="Copeland A."/>
            <person name="Barry K.W."/>
            <person name="Cichocki N."/>
            <person name="Veneault-Fourrey C."/>
            <person name="LaButti K."/>
            <person name="Lindquist E.A."/>
            <person name="Lipzen A."/>
            <person name="Lundell T."/>
            <person name="Morin E."/>
            <person name="Murat C."/>
            <person name="Riley R."/>
            <person name="Ohm R."/>
            <person name="Sun H."/>
            <person name="Tunlid A."/>
            <person name="Henrissat B."/>
            <person name="Grigoriev I.V."/>
            <person name="Hibbett D.S."/>
            <person name="Martin F."/>
        </authorList>
    </citation>
    <scope>NUCLEOTIDE SEQUENCE [LARGE SCALE GENOMIC DNA]</scope>
    <source>
        <strain evidence="4">h7</strain>
    </source>
</reference>
<feature type="region of interest" description="Disordered" evidence="1">
    <location>
        <begin position="192"/>
        <end position="231"/>
    </location>
</feature>
<evidence type="ECO:0000313" key="4">
    <source>
        <dbReference type="Proteomes" id="UP000053424"/>
    </source>
</evidence>
<dbReference type="AlphaFoldDB" id="A0A0C3BU79"/>
<evidence type="ECO:0000313" key="3">
    <source>
        <dbReference type="EMBL" id="KIM34936.1"/>
    </source>
</evidence>
<evidence type="ECO:0000256" key="1">
    <source>
        <dbReference type="SAM" id="MobiDB-lite"/>
    </source>
</evidence>